<dbReference type="SUPFAM" id="SSF90112">
    <property type="entry name" value="Neurotransmitter-gated ion-channel transmembrane pore"/>
    <property type="match status" value="1"/>
</dbReference>
<comment type="caution">
    <text evidence="3">The sequence shown here is derived from an EMBL/GenBank/DDBJ whole genome shotgun (WGS) entry which is preliminary data.</text>
</comment>
<dbReference type="InterPro" id="IPR038050">
    <property type="entry name" value="Neuro_actylchol_rec"/>
</dbReference>
<feature type="domain" description="Neurotransmitter-gated ion-channel transmembrane" evidence="2">
    <location>
        <begin position="16"/>
        <end position="106"/>
    </location>
</feature>
<dbReference type="Gene3D" id="1.20.58.390">
    <property type="entry name" value="Neurotransmitter-gated ion-channel transmembrane domain"/>
    <property type="match status" value="1"/>
</dbReference>
<sequence>ITGFFTVASTSSERREKLSLGIDSLLAMSILMMMVSEQMPTTGDCIPLLGIFYITIILIIFIGTLFTVFILNVQLQKMYAQPVSPLISLVFFQKIARWLSIRPPTTLIELWRQTGVRLQKGLPIENK</sequence>
<gene>
    <name evidence="3" type="ORF">PMAYCL1PPCAC_04295</name>
</gene>
<dbReference type="EMBL" id="BTRK01000001">
    <property type="protein sequence ID" value="GMR34100.1"/>
    <property type="molecule type" value="Genomic_DNA"/>
</dbReference>
<name>A0AAN5C7Y1_9BILA</name>
<feature type="non-terminal residue" evidence="3">
    <location>
        <position position="1"/>
    </location>
</feature>
<dbReference type="Pfam" id="PF02932">
    <property type="entry name" value="Neur_chan_memb"/>
    <property type="match status" value="1"/>
</dbReference>
<dbReference type="InterPro" id="IPR036719">
    <property type="entry name" value="Neuro-gated_channel_TM_sf"/>
</dbReference>
<feature type="non-terminal residue" evidence="3">
    <location>
        <position position="127"/>
    </location>
</feature>
<evidence type="ECO:0000256" key="1">
    <source>
        <dbReference type="SAM" id="Phobius"/>
    </source>
</evidence>
<dbReference type="GO" id="GO:0016020">
    <property type="term" value="C:membrane"/>
    <property type="evidence" value="ECO:0007669"/>
    <property type="project" value="InterPro"/>
</dbReference>
<dbReference type="InterPro" id="IPR006029">
    <property type="entry name" value="Neurotrans-gated_channel_TM"/>
</dbReference>
<protein>
    <recommendedName>
        <fullName evidence="2">Neurotransmitter-gated ion-channel transmembrane domain-containing protein</fullName>
    </recommendedName>
</protein>
<keyword evidence="1" id="KW-0472">Membrane</keyword>
<organism evidence="3 4">
    <name type="scientific">Pristionchus mayeri</name>
    <dbReference type="NCBI Taxonomy" id="1317129"/>
    <lineage>
        <taxon>Eukaryota</taxon>
        <taxon>Metazoa</taxon>
        <taxon>Ecdysozoa</taxon>
        <taxon>Nematoda</taxon>
        <taxon>Chromadorea</taxon>
        <taxon>Rhabditida</taxon>
        <taxon>Rhabditina</taxon>
        <taxon>Diplogasteromorpha</taxon>
        <taxon>Diplogasteroidea</taxon>
        <taxon>Neodiplogasteridae</taxon>
        <taxon>Pristionchus</taxon>
    </lineage>
</organism>
<dbReference type="AlphaFoldDB" id="A0AAN5C7Y1"/>
<reference evidence="4" key="1">
    <citation type="submission" date="2022-10" db="EMBL/GenBank/DDBJ databases">
        <title>Genome assembly of Pristionchus species.</title>
        <authorList>
            <person name="Yoshida K."/>
            <person name="Sommer R.J."/>
        </authorList>
    </citation>
    <scope>NUCLEOTIDE SEQUENCE [LARGE SCALE GENOMIC DNA]</scope>
    <source>
        <strain evidence="4">RS5460</strain>
    </source>
</reference>
<feature type="transmembrane region" description="Helical" evidence="1">
    <location>
        <begin position="48"/>
        <end position="71"/>
    </location>
</feature>
<keyword evidence="4" id="KW-1185">Reference proteome</keyword>
<proteinExistence type="predicted"/>
<evidence type="ECO:0000313" key="4">
    <source>
        <dbReference type="Proteomes" id="UP001328107"/>
    </source>
</evidence>
<keyword evidence="1" id="KW-0812">Transmembrane</keyword>
<evidence type="ECO:0000259" key="2">
    <source>
        <dbReference type="Pfam" id="PF02932"/>
    </source>
</evidence>
<accession>A0AAN5C7Y1</accession>
<keyword evidence="1" id="KW-1133">Transmembrane helix</keyword>
<dbReference type="GO" id="GO:0006811">
    <property type="term" value="P:monoatomic ion transport"/>
    <property type="evidence" value="ECO:0007669"/>
    <property type="project" value="InterPro"/>
</dbReference>
<dbReference type="Proteomes" id="UP001328107">
    <property type="component" value="Unassembled WGS sequence"/>
</dbReference>
<evidence type="ECO:0000313" key="3">
    <source>
        <dbReference type="EMBL" id="GMR34100.1"/>
    </source>
</evidence>